<evidence type="ECO:0000313" key="4">
    <source>
        <dbReference type="Proteomes" id="UP000801492"/>
    </source>
</evidence>
<evidence type="ECO:0000256" key="1">
    <source>
        <dbReference type="SAM" id="Coils"/>
    </source>
</evidence>
<feature type="region of interest" description="Disordered" evidence="2">
    <location>
        <begin position="292"/>
        <end position="316"/>
    </location>
</feature>
<protein>
    <submittedName>
        <fullName evidence="3">Uncharacterized protein</fullName>
    </submittedName>
</protein>
<comment type="caution">
    <text evidence="3">The sequence shown here is derived from an EMBL/GenBank/DDBJ whole genome shotgun (WGS) entry which is preliminary data.</text>
</comment>
<dbReference type="EMBL" id="VTPC01084884">
    <property type="protein sequence ID" value="KAF2887156.1"/>
    <property type="molecule type" value="Genomic_DNA"/>
</dbReference>
<reference evidence="3" key="1">
    <citation type="submission" date="2019-08" db="EMBL/GenBank/DDBJ databases">
        <title>The genome of the North American firefly Photinus pyralis.</title>
        <authorList>
            <consortium name="Photinus pyralis genome working group"/>
            <person name="Fallon T.R."/>
            <person name="Sander Lower S.E."/>
            <person name="Weng J.-K."/>
        </authorList>
    </citation>
    <scope>NUCLEOTIDE SEQUENCE</scope>
    <source>
        <strain evidence="3">TRF0915ILg1</strain>
        <tissue evidence="3">Whole body</tissue>
    </source>
</reference>
<gene>
    <name evidence="3" type="ORF">ILUMI_19017</name>
</gene>
<accession>A0A8K0CLC1</accession>
<sequence length="316" mass="36237">MSAVKNKKPITTVLPPITQNINSPSKRFQSRSVQTITSSVNSKLKLGRCRCPLIQKPLDYNQLQEMAKEIQEESLEAHLNDKEQKEEISKNDDVFANDKEVDQILVWTINPSRQKRCTCTSGKGVSFQQVLNNLKMCSEIKNCGTKNTKEPKKSLLPARNKASKIPLNSTASKHHTRNCVKSAINNNDNNKNKNVKTPNTNDNKEQRSSLQTVLKGLHDEFFALNSKYQELDTHIRNNKEQTSLETQKKLEEMEKTLNRKEEEINTVMSLYKDMLILRNQVKKLKEQKRTSVKISKSRSKSELQTLKQVQPCQDTV</sequence>
<feature type="region of interest" description="Disordered" evidence="2">
    <location>
        <begin position="148"/>
        <end position="208"/>
    </location>
</feature>
<feature type="coiled-coil region" evidence="1">
    <location>
        <begin position="60"/>
        <end position="88"/>
    </location>
</feature>
<evidence type="ECO:0000313" key="3">
    <source>
        <dbReference type="EMBL" id="KAF2887156.1"/>
    </source>
</evidence>
<dbReference type="Proteomes" id="UP000801492">
    <property type="component" value="Unassembled WGS sequence"/>
</dbReference>
<keyword evidence="4" id="KW-1185">Reference proteome</keyword>
<name>A0A8K0CLC1_IGNLU</name>
<keyword evidence="1" id="KW-0175">Coiled coil</keyword>
<dbReference type="AlphaFoldDB" id="A0A8K0CLC1"/>
<feature type="coiled-coil region" evidence="1">
    <location>
        <begin position="236"/>
        <end position="287"/>
    </location>
</feature>
<feature type="compositionally biased region" description="Polar residues" evidence="2">
    <location>
        <begin position="302"/>
        <end position="316"/>
    </location>
</feature>
<evidence type="ECO:0000256" key="2">
    <source>
        <dbReference type="SAM" id="MobiDB-lite"/>
    </source>
</evidence>
<dbReference type="OrthoDB" id="76453at2759"/>
<proteinExistence type="predicted"/>
<organism evidence="3 4">
    <name type="scientific">Ignelater luminosus</name>
    <name type="common">Cucubano</name>
    <name type="synonym">Pyrophorus luminosus</name>
    <dbReference type="NCBI Taxonomy" id="2038154"/>
    <lineage>
        <taxon>Eukaryota</taxon>
        <taxon>Metazoa</taxon>
        <taxon>Ecdysozoa</taxon>
        <taxon>Arthropoda</taxon>
        <taxon>Hexapoda</taxon>
        <taxon>Insecta</taxon>
        <taxon>Pterygota</taxon>
        <taxon>Neoptera</taxon>
        <taxon>Endopterygota</taxon>
        <taxon>Coleoptera</taxon>
        <taxon>Polyphaga</taxon>
        <taxon>Elateriformia</taxon>
        <taxon>Elateroidea</taxon>
        <taxon>Elateridae</taxon>
        <taxon>Agrypninae</taxon>
        <taxon>Pyrophorini</taxon>
        <taxon>Ignelater</taxon>
    </lineage>
</organism>